<dbReference type="EMBL" id="FZMP01000198">
    <property type="protein sequence ID" value="SNQ61900.1"/>
    <property type="molecule type" value="Genomic_DNA"/>
</dbReference>
<evidence type="ECO:0000313" key="3">
    <source>
        <dbReference type="Proteomes" id="UP000218615"/>
    </source>
</evidence>
<proteinExistence type="predicted"/>
<accession>A0A284VRI8</accession>
<protein>
    <submittedName>
        <fullName evidence="2">Uncharacterized protein</fullName>
    </submittedName>
</protein>
<sequence length="161" mass="18832">MEPPENDQGNGQGNSRELKETPEDDKETPGNSREMPEFVRILAKRPEMRRELIKWVKNEFGFNIESYLEEYFDELPDKKYKIEELAMPLREIAENVLGMTDDGYSPSQIASDLGIYRNQVSKILKDRGRWEKEIASAVRKQVTQNKKLPWYVRLAAKLKLI</sequence>
<dbReference type="Proteomes" id="UP000218615">
    <property type="component" value="Unassembled WGS sequence"/>
</dbReference>
<evidence type="ECO:0000313" key="2">
    <source>
        <dbReference type="EMBL" id="SNQ61900.1"/>
    </source>
</evidence>
<evidence type="ECO:0000256" key="1">
    <source>
        <dbReference type="SAM" id="MobiDB-lite"/>
    </source>
</evidence>
<reference evidence="3" key="1">
    <citation type="submission" date="2017-06" db="EMBL/GenBank/DDBJ databases">
        <authorList>
            <person name="Cremers G."/>
        </authorList>
    </citation>
    <scope>NUCLEOTIDE SEQUENCE [LARGE SCALE GENOMIC DNA]</scope>
</reference>
<name>A0A284VRI8_9EURY</name>
<organism evidence="2 3">
    <name type="scientific">Candidatus Methanoperedens nitratireducens</name>
    <dbReference type="NCBI Taxonomy" id="1392998"/>
    <lineage>
        <taxon>Archaea</taxon>
        <taxon>Methanobacteriati</taxon>
        <taxon>Methanobacteriota</taxon>
        <taxon>Stenosarchaea group</taxon>
        <taxon>Methanomicrobia</taxon>
        <taxon>Methanosarcinales</taxon>
        <taxon>ANME-2 cluster</taxon>
        <taxon>Candidatus Methanoperedentaceae</taxon>
        <taxon>Candidatus Methanoperedens</taxon>
    </lineage>
</organism>
<feature type="region of interest" description="Disordered" evidence="1">
    <location>
        <begin position="1"/>
        <end position="36"/>
    </location>
</feature>
<dbReference type="AlphaFoldDB" id="A0A284VRI8"/>
<gene>
    <name evidence="2" type="ORF">MNV_510016</name>
</gene>
<keyword evidence="3" id="KW-1185">Reference proteome</keyword>